<evidence type="ECO:0000259" key="5">
    <source>
        <dbReference type="PROSITE" id="PS50076"/>
    </source>
</evidence>
<evidence type="ECO:0000313" key="7">
    <source>
        <dbReference type="EMBL" id="OWR43568.1"/>
    </source>
</evidence>
<dbReference type="PANTHER" id="PTHR45255:SF1">
    <property type="entry name" value="DNAJ HOMOLOG SUBFAMILY C MEMBER 24"/>
    <property type="match status" value="1"/>
</dbReference>
<sequence>MEKAENFIDYYQILQSEKSASNEELKKSYQRLVLAFHPDKSGNAEDEKFHLIQKAWSVLRDPISRKQYDAELACYENTDLLLYDTISLSDMDFNATEELYSYQCRCSGIYYLDASELFESSFEVIISCNECSFCVKVNKR</sequence>
<dbReference type="eggNOG" id="KOG0713">
    <property type="taxonomic scope" value="Eukaryota"/>
</dbReference>
<keyword evidence="2" id="KW-0479">Metal-binding</keyword>
<dbReference type="Gene3D" id="3.10.660.10">
    <property type="entry name" value="DPH Zinc finger"/>
    <property type="match status" value="1"/>
</dbReference>
<dbReference type="PRINTS" id="PR00625">
    <property type="entry name" value="JDOMAIN"/>
</dbReference>
<evidence type="ECO:0000256" key="3">
    <source>
        <dbReference type="ARBA" id="ARBA00022833"/>
    </source>
</evidence>
<dbReference type="KEGG" id="dpl:KGM_208128"/>
<dbReference type="CDD" id="cd06257">
    <property type="entry name" value="DnaJ"/>
    <property type="match status" value="1"/>
</dbReference>
<dbReference type="InParanoid" id="A0A212EQ00"/>
<dbReference type="STRING" id="278856.A0A212EQ00"/>
<name>A0A212EQ00_DANPL</name>
<keyword evidence="3" id="KW-0862">Zinc</keyword>
<dbReference type="Proteomes" id="UP000007151">
    <property type="component" value="Unassembled WGS sequence"/>
</dbReference>
<dbReference type="GO" id="GO:0001671">
    <property type="term" value="F:ATPase activator activity"/>
    <property type="evidence" value="ECO:0007669"/>
    <property type="project" value="TreeGrafter"/>
</dbReference>
<dbReference type="FunCoup" id="A0A212EQ00">
    <property type="interactions" value="1224"/>
</dbReference>
<evidence type="ECO:0000256" key="2">
    <source>
        <dbReference type="ARBA" id="ARBA00022723"/>
    </source>
</evidence>
<dbReference type="InterPro" id="IPR036671">
    <property type="entry name" value="DPH_MB_sf"/>
</dbReference>
<dbReference type="SUPFAM" id="SSF46565">
    <property type="entry name" value="Chaperone J-domain"/>
    <property type="match status" value="1"/>
</dbReference>
<dbReference type="GO" id="GO:0008198">
    <property type="term" value="F:ferrous iron binding"/>
    <property type="evidence" value="ECO:0007669"/>
    <property type="project" value="TreeGrafter"/>
</dbReference>
<dbReference type="SUPFAM" id="SSF144217">
    <property type="entry name" value="CSL zinc finger"/>
    <property type="match status" value="1"/>
</dbReference>
<gene>
    <name evidence="7" type="ORF">KGM_208128</name>
</gene>
<evidence type="ECO:0000256" key="1">
    <source>
        <dbReference type="ARBA" id="ARBA00006169"/>
    </source>
</evidence>
<dbReference type="PROSITE" id="PS51074">
    <property type="entry name" value="DPH_MB"/>
    <property type="match status" value="1"/>
</dbReference>
<protein>
    <submittedName>
        <fullName evidence="7">AlkB alkylation repair protein 8</fullName>
    </submittedName>
</protein>
<dbReference type="SMART" id="SM00271">
    <property type="entry name" value="DnaJ"/>
    <property type="match status" value="1"/>
</dbReference>
<dbReference type="InterPro" id="IPR001623">
    <property type="entry name" value="DnaJ_domain"/>
</dbReference>
<dbReference type="InterPro" id="IPR036869">
    <property type="entry name" value="J_dom_sf"/>
</dbReference>
<feature type="domain" description="DPH-type MB" evidence="6">
    <location>
        <begin position="82"/>
        <end position="140"/>
    </location>
</feature>
<proteinExistence type="inferred from homology"/>
<accession>A0A212EQ00</accession>
<organism evidence="7 8">
    <name type="scientific">Danaus plexippus plexippus</name>
    <dbReference type="NCBI Taxonomy" id="278856"/>
    <lineage>
        <taxon>Eukaryota</taxon>
        <taxon>Metazoa</taxon>
        <taxon>Ecdysozoa</taxon>
        <taxon>Arthropoda</taxon>
        <taxon>Hexapoda</taxon>
        <taxon>Insecta</taxon>
        <taxon>Pterygota</taxon>
        <taxon>Neoptera</taxon>
        <taxon>Endopterygota</taxon>
        <taxon>Lepidoptera</taxon>
        <taxon>Glossata</taxon>
        <taxon>Ditrysia</taxon>
        <taxon>Papilionoidea</taxon>
        <taxon>Nymphalidae</taxon>
        <taxon>Danainae</taxon>
        <taxon>Danaini</taxon>
        <taxon>Danaina</taxon>
        <taxon>Danaus</taxon>
        <taxon>Danaus</taxon>
    </lineage>
</organism>
<dbReference type="InterPro" id="IPR018253">
    <property type="entry name" value="DnaJ_domain_CS"/>
</dbReference>
<keyword evidence="4" id="KW-0408">Iron</keyword>
<dbReference type="PROSITE" id="PS50076">
    <property type="entry name" value="DNAJ_2"/>
    <property type="match status" value="1"/>
</dbReference>
<comment type="caution">
    <text evidence="7">The sequence shown here is derived from an EMBL/GenBank/DDBJ whole genome shotgun (WGS) entry which is preliminary data.</text>
</comment>
<comment type="similarity">
    <text evidence="1">Belongs to the DPH4 family.</text>
</comment>
<dbReference type="InterPro" id="IPR007872">
    <property type="entry name" value="DPH_MB_dom"/>
</dbReference>
<evidence type="ECO:0000259" key="6">
    <source>
        <dbReference type="PROSITE" id="PS51074"/>
    </source>
</evidence>
<dbReference type="EMBL" id="AGBW02013342">
    <property type="protein sequence ID" value="OWR43568.1"/>
    <property type="molecule type" value="Genomic_DNA"/>
</dbReference>
<reference evidence="7 8" key="1">
    <citation type="journal article" date="2011" name="Cell">
        <title>The monarch butterfly genome yields insights into long-distance migration.</title>
        <authorList>
            <person name="Zhan S."/>
            <person name="Merlin C."/>
            <person name="Boore J.L."/>
            <person name="Reppert S.M."/>
        </authorList>
    </citation>
    <scope>NUCLEOTIDE SEQUENCE [LARGE SCALE GENOMIC DNA]</scope>
    <source>
        <strain evidence="7">F-2</strain>
    </source>
</reference>
<dbReference type="Pfam" id="PF00226">
    <property type="entry name" value="DnaJ"/>
    <property type="match status" value="1"/>
</dbReference>
<dbReference type="Gene3D" id="1.10.287.110">
    <property type="entry name" value="DnaJ domain"/>
    <property type="match status" value="1"/>
</dbReference>
<dbReference type="AlphaFoldDB" id="A0A212EQ00"/>
<dbReference type="Pfam" id="PF05207">
    <property type="entry name" value="Zn_ribbon_CSL"/>
    <property type="match status" value="1"/>
</dbReference>
<keyword evidence="8" id="KW-1185">Reference proteome</keyword>
<evidence type="ECO:0000256" key="4">
    <source>
        <dbReference type="ARBA" id="ARBA00023004"/>
    </source>
</evidence>
<dbReference type="PROSITE" id="PS00636">
    <property type="entry name" value="DNAJ_1"/>
    <property type="match status" value="1"/>
</dbReference>
<dbReference type="PANTHER" id="PTHR45255">
    <property type="entry name" value="DNAJ HOMOLOG SUBFAMILY C MEMBER 24"/>
    <property type="match status" value="1"/>
</dbReference>
<evidence type="ECO:0000313" key="8">
    <source>
        <dbReference type="Proteomes" id="UP000007151"/>
    </source>
</evidence>
<feature type="domain" description="J" evidence="5">
    <location>
        <begin position="9"/>
        <end position="72"/>
    </location>
</feature>